<keyword evidence="1" id="KW-0812">Transmembrane</keyword>
<evidence type="ECO:0008006" key="4">
    <source>
        <dbReference type="Google" id="ProtNLM"/>
    </source>
</evidence>
<dbReference type="EMBL" id="JAIXNE010000009">
    <property type="protein sequence ID" value="MCA6079110.1"/>
    <property type="molecule type" value="Genomic_DNA"/>
</dbReference>
<sequence length="171" mass="19743">MTTLNATVPEEESFHVRPRFRIELDMPVSELETRLKRSLEKENAPVKGRVITGHATFYLPIDQQHYWSPQLGISFEENNDGTLLRGLYGPRPQVWTMFVLFYSIIGFAALVISVFGLSYWSLGKPVAFMWWVPVLGALFLTLYLVAYYGQRLGKEQLKILDRFLKDAIRTP</sequence>
<dbReference type="RefSeq" id="WP_225699972.1">
    <property type="nucleotide sequence ID" value="NZ_JAIXNE010000009.1"/>
</dbReference>
<gene>
    <name evidence="2" type="ORF">LDX50_29835</name>
</gene>
<proteinExistence type="predicted"/>
<evidence type="ECO:0000256" key="1">
    <source>
        <dbReference type="SAM" id="Phobius"/>
    </source>
</evidence>
<evidence type="ECO:0000313" key="3">
    <source>
        <dbReference type="Proteomes" id="UP001139409"/>
    </source>
</evidence>
<evidence type="ECO:0000313" key="2">
    <source>
        <dbReference type="EMBL" id="MCA6079110.1"/>
    </source>
</evidence>
<name>A0A9X1HWA6_9BACT</name>
<dbReference type="AlphaFoldDB" id="A0A9X1HWA6"/>
<protein>
    <recommendedName>
        <fullName evidence="4">GTP-binding protein</fullName>
    </recommendedName>
</protein>
<feature type="transmembrane region" description="Helical" evidence="1">
    <location>
        <begin position="94"/>
        <end position="122"/>
    </location>
</feature>
<feature type="transmembrane region" description="Helical" evidence="1">
    <location>
        <begin position="128"/>
        <end position="148"/>
    </location>
</feature>
<keyword evidence="3" id="KW-1185">Reference proteome</keyword>
<dbReference type="Proteomes" id="UP001139409">
    <property type="component" value="Unassembled WGS sequence"/>
</dbReference>
<accession>A0A9X1HWA6</accession>
<comment type="caution">
    <text evidence="2">The sequence shown here is derived from an EMBL/GenBank/DDBJ whole genome shotgun (WGS) entry which is preliminary data.</text>
</comment>
<organism evidence="2 3">
    <name type="scientific">Fulvivirga sedimenti</name>
    <dbReference type="NCBI Taxonomy" id="2879465"/>
    <lineage>
        <taxon>Bacteria</taxon>
        <taxon>Pseudomonadati</taxon>
        <taxon>Bacteroidota</taxon>
        <taxon>Cytophagia</taxon>
        <taxon>Cytophagales</taxon>
        <taxon>Fulvivirgaceae</taxon>
        <taxon>Fulvivirga</taxon>
    </lineage>
</organism>
<keyword evidence="1" id="KW-1133">Transmembrane helix</keyword>
<reference evidence="2" key="1">
    <citation type="submission" date="2021-09" db="EMBL/GenBank/DDBJ databases">
        <title>Fulvivirga sp. isolated from coastal sediment.</title>
        <authorList>
            <person name="Yu H."/>
        </authorList>
    </citation>
    <scope>NUCLEOTIDE SEQUENCE</scope>
    <source>
        <strain evidence="2">1062</strain>
    </source>
</reference>
<keyword evidence="1" id="KW-0472">Membrane</keyword>